<protein>
    <submittedName>
        <fullName evidence="2">Uncharacterized protein</fullName>
    </submittedName>
</protein>
<evidence type="ECO:0000313" key="2">
    <source>
        <dbReference type="EMBL" id="KAL2457826.1"/>
    </source>
</evidence>
<proteinExistence type="predicted"/>
<sequence length="178" mass="20764">MEIKSGTWIVEARLSLQYEFEPLRKYFTVLKFFVRVERVSFECRPTGRTLGGHPIDRSIWCGWSPPLGYVYRAPFSTEQLPGSDPREIVVYKDIMDGGLLKRKIEDVEKVLAVYNRKVLTLQDSLVKAYKRMITGLKVIEDEKSKEIHHLKKKNSSLRKSCEASKARVKEREDEIDNR</sequence>
<evidence type="ECO:0000256" key="1">
    <source>
        <dbReference type="SAM" id="MobiDB-lite"/>
    </source>
</evidence>
<evidence type="ECO:0000313" key="3">
    <source>
        <dbReference type="Proteomes" id="UP001604277"/>
    </source>
</evidence>
<reference evidence="3" key="1">
    <citation type="submission" date="2024-07" db="EMBL/GenBank/DDBJ databases">
        <title>Two chromosome-level genome assemblies of Korean endemic species Abeliophyllum distichum and Forsythia ovata (Oleaceae).</title>
        <authorList>
            <person name="Jang H."/>
        </authorList>
    </citation>
    <scope>NUCLEOTIDE SEQUENCE [LARGE SCALE GENOMIC DNA]</scope>
</reference>
<organism evidence="2 3">
    <name type="scientific">Forsythia ovata</name>
    <dbReference type="NCBI Taxonomy" id="205694"/>
    <lineage>
        <taxon>Eukaryota</taxon>
        <taxon>Viridiplantae</taxon>
        <taxon>Streptophyta</taxon>
        <taxon>Embryophyta</taxon>
        <taxon>Tracheophyta</taxon>
        <taxon>Spermatophyta</taxon>
        <taxon>Magnoliopsida</taxon>
        <taxon>eudicotyledons</taxon>
        <taxon>Gunneridae</taxon>
        <taxon>Pentapetalae</taxon>
        <taxon>asterids</taxon>
        <taxon>lamiids</taxon>
        <taxon>Lamiales</taxon>
        <taxon>Oleaceae</taxon>
        <taxon>Forsythieae</taxon>
        <taxon>Forsythia</taxon>
    </lineage>
</organism>
<dbReference type="AlphaFoldDB" id="A0ABD1P514"/>
<keyword evidence="3" id="KW-1185">Reference proteome</keyword>
<comment type="caution">
    <text evidence="2">The sequence shown here is derived from an EMBL/GenBank/DDBJ whole genome shotgun (WGS) entry which is preliminary data.</text>
</comment>
<feature type="compositionally biased region" description="Basic and acidic residues" evidence="1">
    <location>
        <begin position="159"/>
        <end position="178"/>
    </location>
</feature>
<feature type="region of interest" description="Disordered" evidence="1">
    <location>
        <begin position="149"/>
        <end position="178"/>
    </location>
</feature>
<name>A0ABD1P514_9LAMI</name>
<accession>A0ABD1P514</accession>
<dbReference type="Proteomes" id="UP001604277">
    <property type="component" value="Unassembled WGS sequence"/>
</dbReference>
<gene>
    <name evidence="2" type="ORF">Fot_56054</name>
</gene>
<dbReference type="EMBL" id="JBFOLJ010000035">
    <property type="protein sequence ID" value="KAL2457826.1"/>
    <property type="molecule type" value="Genomic_DNA"/>
</dbReference>